<dbReference type="InterPro" id="IPR050297">
    <property type="entry name" value="LipidA_mod_glycosyltrf_83"/>
</dbReference>
<dbReference type="GO" id="GO:0009103">
    <property type="term" value="P:lipopolysaccharide biosynthetic process"/>
    <property type="evidence" value="ECO:0007669"/>
    <property type="project" value="UniProtKB-ARBA"/>
</dbReference>
<dbReference type="InterPro" id="IPR038731">
    <property type="entry name" value="RgtA/B/C-like"/>
</dbReference>
<feature type="transmembrane region" description="Helical" evidence="8">
    <location>
        <begin position="360"/>
        <end position="378"/>
    </location>
</feature>
<keyword evidence="3" id="KW-0328">Glycosyltransferase</keyword>
<name>A0A1G1V2Z3_9BACT</name>
<dbReference type="AlphaFoldDB" id="A0A1G1V2Z3"/>
<dbReference type="Proteomes" id="UP000177967">
    <property type="component" value="Unassembled WGS sequence"/>
</dbReference>
<evidence type="ECO:0000259" key="9">
    <source>
        <dbReference type="Pfam" id="PF13231"/>
    </source>
</evidence>
<comment type="subcellular location">
    <subcellularLocation>
        <location evidence="1">Cell membrane</location>
        <topology evidence="1">Multi-pass membrane protein</topology>
    </subcellularLocation>
</comment>
<evidence type="ECO:0000256" key="3">
    <source>
        <dbReference type="ARBA" id="ARBA00022676"/>
    </source>
</evidence>
<keyword evidence="2" id="KW-1003">Cell membrane</keyword>
<proteinExistence type="predicted"/>
<gene>
    <name evidence="10" type="ORF">A2782_02855</name>
</gene>
<feature type="transmembrane region" description="Helical" evidence="8">
    <location>
        <begin position="208"/>
        <end position="229"/>
    </location>
</feature>
<accession>A0A1G1V2Z3</accession>
<keyword evidence="6 8" id="KW-1133">Transmembrane helix</keyword>
<feature type="transmembrane region" description="Helical" evidence="8">
    <location>
        <begin position="142"/>
        <end position="158"/>
    </location>
</feature>
<dbReference type="EMBL" id="MHBW01000005">
    <property type="protein sequence ID" value="OGY09752.1"/>
    <property type="molecule type" value="Genomic_DNA"/>
</dbReference>
<feature type="transmembrane region" description="Helical" evidence="8">
    <location>
        <begin position="92"/>
        <end position="110"/>
    </location>
</feature>
<evidence type="ECO:0000256" key="2">
    <source>
        <dbReference type="ARBA" id="ARBA00022475"/>
    </source>
</evidence>
<keyword evidence="4" id="KW-0808">Transferase</keyword>
<dbReference type="GO" id="GO:0010041">
    <property type="term" value="P:response to iron(III) ion"/>
    <property type="evidence" value="ECO:0007669"/>
    <property type="project" value="TreeGrafter"/>
</dbReference>
<evidence type="ECO:0000313" key="10">
    <source>
        <dbReference type="EMBL" id="OGY09752.1"/>
    </source>
</evidence>
<dbReference type="GO" id="GO:0016763">
    <property type="term" value="F:pentosyltransferase activity"/>
    <property type="evidence" value="ECO:0007669"/>
    <property type="project" value="TreeGrafter"/>
</dbReference>
<keyword evidence="5 8" id="KW-0812">Transmembrane</keyword>
<feature type="domain" description="Glycosyltransferase RgtA/B/C/D-like" evidence="9">
    <location>
        <begin position="72"/>
        <end position="221"/>
    </location>
</feature>
<organism evidence="10 11">
    <name type="scientific">Candidatus Blackburnbacteria bacterium RIFCSPHIGHO2_01_FULL_43_15b</name>
    <dbReference type="NCBI Taxonomy" id="1797513"/>
    <lineage>
        <taxon>Bacteria</taxon>
        <taxon>Candidatus Blackburniibacteriota</taxon>
    </lineage>
</organism>
<dbReference type="PANTHER" id="PTHR33908:SF3">
    <property type="entry name" value="UNDECAPRENYL PHOSPHATE-ALPHA-4-AMINO-4-DEOXY-L-ARABINOSE ARABINOSYL TRANSFERASE"/>
    <property type="match status" value="1"/>
</dbReference>
<evidence type="ECO:0000256" key="6">
    <source>
        <dbReference type="ARBA" id="ARBA00022989"/>
    </source>
</evidence>
<evidence type="ECO:0000313" key="11">
    <source>
        <dbReference type="Proteomes" id="UP000177967"/>
    </source>
</evidence>
<reference evidence="10 11" key="1">
    <citation type="journal article" date="2016" name="Nat. Commun.">
        <title>Thousands of microbial genomes shed light on interconnected biogeochemical processes in an aquifer system.</title>
        <authorList>
            <person name="Anantharaman K."/>
            <person name="Brown C.T."/>
            <person name="Hug L.A."/>
            <person name="Sharon I."/>
            <person name="Castelle C.J."/>
            <person name="Probst A.J."/>
            <person name="Thomas B.C."/>
            <person name="Singh A."/>
            <person name="Wilkins M.J."/>
            <person name="Karaoz U."/>
            <person name="Brodie E.L."/>
            <person name="Williams K.H."/>
            <person name="Hubbard S.S."/>
            <person name="Banfield J.F."/>
        </authorList>
    </citation>
    <scope>NUCLEOTIDE SEQUENCE [LARGE SCALE GENOMIC DNA]</scope>
</reference>
<evidence type="ECO:0000256" key="7">
    <source>
        <dbReference type="ARBA" id="ARBA00023136"/>
    </source>
</evidence>
<evidence type="ECO:0000256" key="8">
    <source>
        <dbReference type="SAM" id="Phobius"/>
    </source>
</evidence>
<evidence type="ECO:0000256" key="1">
    <source>
        <dbReference type="ARBA" id="ARBA00004651"/>
    </source>
</evidence>
<dbReference type="GO" id="GO:0005886">
    <property type="term" value="C:plasma membrane"/>
    <property type="evidence" value="ECO:0007669"/>
    <property type="project" value="UniProtKB-SubCell"/>
</dbReference>
<comment type="caution">
    <text evidence="10">The sequence shown here is derived from an EMBL/GenBank/DDBJ whole genome shotgun (WGS) entry which is preliminary data.</text>
</comment>
<feature type="transmembrane region" description="Helical" evidence="8">
    <location>
        <begin position="336"/>
        <end position="354"/>
    </location>
</feature>
<protein>
    <recommendedName>
        <fullName evidence="9">Glycosyltransferase RgtA/B/C/D-like domain-containing protein</fullName>
    </recommendedName>
</protein>
<dbReference type="PANTHER" id="PTHR33908">
    <property type="entry name" value="MANNOSYLTRANSFERASE YKCB-RELATED"/>
    <property type="match status" value="1"/>
</dbReference>
<feature type="transmembrane region" description="Helical" evidence="8">
    <location>
        <begin position="399"/>
        <end position="421"/>
    </location>
</feature>
<dbReference type="Pfam" id="PF13231">
    <property type="entry name" value="PMT_2"/>
    <property type="match status" value="1"/>
</dbReference>
<evidence type="ECO:0000256" key="5">
    <source>
        <dbReference type="ARBA" id="ARBA00022692"/>
    </source>
</evidence>
<evidence type="ECO:0000256" key="4">
    <source>
        <dbReference type="ARBA" id="ARBA00022679"/>
    </source>
</evidence>
<keyword evidence="7 8" id="KW-0472">Membrane</keyword>
<dbReference type="STRING" id="1797513.A2782_02855"/>
<sequence length="552" mass="63022">MRKIQYSFLALVILLGGFLRLYGLSRSPASLNWDEAAWGYNAYSISQLGRDEYGKFLPIFTRSFDEYKSTLPLYLMIPSIKVFGLNEVGVRLPSALLGTLSIFLIFFLSLQIFKKNSIALVSAFVFAIEPWSVHLSRVYHDANEALFFLLLGLLLFLYSKSKPYLLIVAVLSFMISMYTYNANKVLVPLILVGLFFKHKKDLTKYPKVPLSLSACILAIFTSAFLFLALKGEALARVGSTNIFIFWPVTPFLNSLIEQHSANGIWGIFLHNKLFYFLGEAGGRYLAYFSPPNLFLREPQEPATILAGNSIFHPFEFIPWVVGLAYLFKSIKKYKELIFIIIVAPVPAMLTWNWFQPGRTMALFAVFSMLVGVGVVFLIDHLSHAIKRDIYSKIAKKLGFFIFGFYGLLAAFYLFDSLHVYLPFRDSGNWQPGFRETVPVVMKYESKYSQVIIETGHGQPYIFYLFYGQYPPGRYLKELDLQKIGKPRKSFDFGKFTFKKIYWPVDRSLKNTLFIGSEENLPQKDVENQPGAKVLKIVKNSRGDVQAKIVAIE</sequence>
<feature type="transmembrane region" description="Helical" evidence="8">
    <location>
        <begin position="165"/>
        <end position="196"/>
    </location>
</feature>